<name>A0A1L7WBV9_9HELO</name>
<dbReference type="STRING" id="576137.A0A1L7WBV9"/>
<feature type="domain" description="Heterokaryon incompatibility" evidence="1">
    <location>
        <begin position="54"/>
        <end position="142"/>
    </location>
</feature>
<dbReference type="PANTHER" id="PTHR33112">
    <property type="entry name" value="DOMAIN PROTEIN, PUTATIVE-RELATED"/>
    <property type="match status" value="1"/>
</dbReference>
<evidence type="ECO:0000313" key="2">
    <source>
        <dbReference type="EMBL" id="CZR50149.1"/>
    </source>
</evidence>
<organism evidence="2 3">
    <name type="scientific">Phialocephala subalpina</name>
    <dbReference type="NCBI Taxonomy" id="576137"/>
    <lineage>
        <taxon>Eukaryota</taxon>
        <taxon>Fungi</taxon>
        <taxon>Dikarya</taxon>
        <taxon>Ascomycota</taxon>
        <taxon>Pezizomycotina</taxon>
        <taxon>Leotiomycetes</taxon>
        <taxon>Helotiales</taxon>
        <taxon>Mollisiaceae</taxon>
        <taxon>Phialocephala</taxon>
        <taxon>Phialocephala fortinii species complex</taxon>
    </lineage>
</organism>
<evidence type="ECO:0000259" key="1">
    <source>
        <dbReference type="Pfam" id="PF06985"/>
    </source>
</evidence>
<dbReference type="PANTHER" id="PTHR33112:SF16">
    <property type="entry name" value="HETEROKARYON INCOMPATIBILITY DOMAIN-CONTAINING PROTEIN"/>
    <property type="match status" value="1"/>
</dbReference>
<evidence type="ECO:0000313" key="3">
    <source>
        <dbReference type="Proteomes" id="UP000184330"/>
    </source>
</evidence>
<dbReference type="InterPro" id="IPR010730">
    <property type="entry name" value="HET"/>
</dbReference>
<dbReference type="Proteomes" id="UP000184330">
    <property type="component" value="Unassembled WGS sequence"/>
</dbReference>
<dbReference type="OrthoDB" id="5125733at2759"/>
<protein>
    <recommendedName>
        <fullName evidence="1">Heterokaryon incompatibility domain-containing protein</fullName>
    </recommendedName>
</protein>
<sequence length="591" mass="66238">MAISYKIGGGSRAEDRSVGISLERRGTGWGVFFNAGEHEEWRLAMNFLPAKQLNHDDAKDWEREAVKMSAVYDCAEVTIAASSSEDGSKGLFYERQLPFQQLCLLHITKSEQIQTLDVVLFEHWNVSLARLVLSTRAWAYQERRLSPRVIFFTSTHLAWQCKTWGGKKWKTEGVGKVSRFFNLQNQPEAEDFWDETVKEYSASKLTFWSDKLTGISGVARRRQNAVGGEYVAGMWREDLESQLCWLTASRSLRPPAQYMAPSWSWASTAHGIQTAVKYKDIENALVAKVLGVDTSLASDNPMGEVRKGVLKLQCRGLFSGIVGGQTPTLAKFGNCFMRRVSFFDYLETDRWPCYYLPTRKDDRGGFEGLVIKPTYQGKGGKKRKVKGDVDARAWDHVEFSNTDRDLLLKRDPLVSFPIETPSTLEEPGQVIRSNETADMESEDNSSTNTSVIYRLFLNGDEVFLHHPGSLMITTALSSPAFERCCMTLSICVASTTVVLGRSFAMTSEYISSKNGCFSSDMRRTALPVDDPDVATSPVGTPNAQDDVDSIFIPFSLLFSTKPFGVFAAGVLFEPGHLLLPILRRIWRVIDS</sequence>
<proteinExistence type="predicted"/>
<dbReference type="EMBL" id="FJOG01000001">
    <property type="protein sequence ID" value="CZR50149.1"/>
    <property type="molecule type" value="Genomic_DNA"/>
</dbReference>
<accession>A0A1L7WBV9</accession>
<keyword evidence="3" id="KW-1185">Reference proteome</keyword>
<reference evidence="2 3" key="1">
    <citation type="submission" date="2016-03" db="EMBL/GenBank/DDBJ databases">
        <authorList>
            <person name="Ploux O."/>
        </authorList>
    </citation>
    <scope>NUCLEOTIDE SEQUENCE [LARGE SCALE GENOMIC DNA]</scope>
    <source>
        <strain evidence="2 3">UAMH 11012</strain>
    </source>
</reference>
<dbReference type="AlphaFoldDB" id="A0A1L7WBV9"/>
<dbReference type="Pfam" id="PF06985">
    <property type="entry name" value="HET"/>
    <property type="match status" value="1"/>
</dbReference>
<gene>
    <name evidence="2" type="ORF">PAC_00021</name>
</gene>